<keyword evidence="1" id="KW-0732">Signal</keyword>
<dbReference type="RefSeq" id="WP_162663416.1">
    <property type="nucleotide sequence ID" value="NZ_CP048020.1"/>
</dbReference>
<reference evidence="2 3" key="1">
    <citation type="submission" date="2020-01" db="EMBL/GenBank/DDBJ databases">
        <title>Complete genome sequence of a human oral phylogroup 1 Treponema sp. strain ATCC 700766, originally isolated from periodontitis dental plaque.</title>
        <authorList>
            <person name="Chan Y."/>
            <person name="Huo Y.-B."/>
            <person name="Yu X.-L."/>
            <person name="Zeng H."/>
            <person name="Leung W.-K."/>
            <person name="Watt R.M."/>
        </authorList>
    </citation>
    <scope>NUCLEOTIDE SEQUENCE [LARGE SCALE GENOMIC DNA]</scope>
    <source>
        <strain evidence="2 3">OMZ 804</strain>
    </source>
</reference>
<gene>
    <name evidence="2" type="ORF">GWP43_06080</name>
</gene>
<evidence type="ECO:0000256" key="1">
    <source>
        <dbReference type="SAM" id="SignalP"/>
    </source>
</evidence>
<dbReference type="KEGG" id="trz:GWP43_06080"/>
<dbReference type="AlphaFoldDB" id="A0A6P1XZS7"/>
<dbReference type="EMBL" id="CP048020">
    <property type="protein sequence ID" value="QHX43086.1"/>
    <property type="molecule type" value="Genomic_DNA"/>
</dbReference>
<evidence type="ECO:0000313" key="2">
    <source>
        <dbReference type="EMBL" id="QHX43086.1"/>
    </source>
</evidence>
<accession>A0A6P1XZS7</accession>
<dbReference type="InterPro" id="IPR011990">
    <property type="entry name" value="TPR-like_helical_dom_sf"/>
</dbReference>
<dbReference type="SUPFAM" id="SSF48452">
    <property type="entry name" value="TPR-like"/>
    <property type="match status" value="1"/>
</dbReference>
<name>A0A6P1XZS7_9SPIR</name>
<organism evidence="2 3">
    <name type="scientific">Treponema vincentii</name>
    <dbReference type="NCBI Taxonomy" id="69710"/>
    <lineage>
        <taxon>Bacteria</taxon>
        <taxon>Pseudomonadati</taxon>
        <taxon>Spirochaetota</taxon>
        <taxon>Spirochaetia</taxon>
        <taxon>Spirochaetales</taxon>
        <taxon>Treponemataceae</taxon>
        <taxon>Treponema</taxon>
    </lineage>
</organism>
<dbReference type="Gene3D" id="1.25.40.10">
    <property type="entry name" value="Tetratricopeptide repeat domain"/>
    <property type="match status" value="1"/>
</dbReference>
<dbReference type="PROSITE" id="PS51257">
    <property type="entry name" value="PROKAR_LIPOPROTEIN"/>
    <property type="match status" value="1"/>
</dbReference>
<sequence>MKIKSIASLGCMIMVFGLFACMTVPKESEIPEEATAADLTQKAQEAFDSGNYRAARVYYETILKRFADDDSACIAAQYEIAHLHIKRHQWKDAHAMLEKIIAQYEGPMAIHLPPDYYKLAKIDYARAAEKLGTKAKQ</sequence>
<feature type="chain" id="PRO_5027091120" evidence="1">
    <location>
        <begin position="21"/>
        <end position="137"/>
    </location>
</feature>
<protein>
    <submittedName>
        <fullName evidence="2">Tetratricopeptide repeat protein</fullName>
    </submittedName>
</protein>
<proteinExistence type="predicted"/>
<feature type="signal peptide" evidence="1">
    <location>
        <begin position="1"/>
        <end position="20"/>
    </location>
</feature>
<dbReference type="Proteomes" id="UP000464374">
    <property type="component" value="Chromosome"/>
</dbReference>
<dbReference type="Pfam" id="PF14559">
    <property type="entry name" value="TPR_19"/>
    <property type="match status" value="1"/>
</dbReference>
<evidence type="ECO:0000313" key="3">
    <source>
        <dbReference type="Proteomes" id="UP000464374"/>
    </source>
</evidence>